<evidence type="ECO:0000313" key="3">
    <source>
        <dbReference type="EMBL" id="MBB3966557.1"/>
    </source>
</evidence>
<protein>
    <submittedName>
        <fullName evidence="3">Uncharacterized protein (TIGR01244 family)</fullName>
    </submittedName>
</protein>
<comment type="similarity">
    <text evidence="1">Belongs to the protein-tyrosine phosphatase family.</text>
</comment>
<dbReference type="InterPro" id="IPR029021">
    <property type="entry name" value="Prot-tyrosine_phosphatase-like"/>
</dbReference>
<proteinExistence type="inferred from homology"/>
<organism evidence="3 4">
    <name type="scientific">Rhizobium metallidurans</name>
    <dbReference type="NCBI Taxonomy" id="1265931"/>
    <lineage>
        <taxon>Bacteria</taxon>
        <taxon>Pseudomonadati</taxon>
        <taxon>Pseudomonadota</taxon>
        <taxon>Alphaproteobacteria</taxon>
        <taxon>Hyphomicrobiales</taxon>
        <taxon>Rhizobiaceae</taxon>
        <taxon>Rhizobium/Agrobacterium group</taxon>
        <taxon>Rhizobium</taxon>
    </lineage>
</organism>
<dbReference type="InterPro" id="IPR055214">
    <property type="entry name" value="PTP-NADK"/>
</dbReference>
<accession>A0A7W6CSW2</accession>
<comment type="caution">
    <text evidence="3">The sequence shown here is derived from an EMBL/GenBank/DDBJ whole genome shotgun (WGS) entry which is preliminary data.</text>
</comment>
<gene>
    <name evidence="3" type="ORF">GGQ67_004245</name>
</gene>
<dbReference type="GO" id="GO:0016791">
    <property type="term" value="F:phosphatase activity"/>
    <property type="evidence" value="ECO:0007669"/>
    <property type="project" value="TreeGrafter"/>
</dbReference>
<dbReference type="EMBL" id="JACIDW010000019">
    <property type="protein sequence ID" value="MBB3966557.1"/>
    <property type="molecule type" value="Genomic_DNA"/>
</dbReference>
<evidence type="ECO:0000259" key="2">
    <source>
        <dbReference type="Pfam" id="PF22741"/>
    </source>
</evidence>
<dbReference type="RefSeq" id="WP_183902037.1">
    <property type="nucleotide sequence ID" value="NZ_JACIDW010000019.1"/>
</dbReference>
<reference evidence="3 4" key="1">
    <citation type="submission" date="2020-08" db="EMBL/GenBank/DDBJ databases">
        <title>Genomic Encyclopedia of Type Strains, Phase IV (KMG-IV): sequencing the most valuable type-strain genomes for metagenomic binning, comparative biology and taxonomic classification.</title>
        <authorList>
            <person name="Goeker M."/>
        </authorList>
    </citation>
    <scope>NUCLEOTIDE SEQUENCE [LARGE SCALE GENOMIC DNA]</scope>
    <source>
        <strain evidence="3 4">DSM 26575</strain>
    </source>
</reference>
<feature type="domain" description="DSP-PTPase phosphatase fused to NAD+ Kinase" evidence="2">
    <location>
        <begin position="36"/>
        <end position="143"/>
    </location>
</feature>
<dbReference type="PROSITE" id="PS00383">
    <property type="entry name" value="TYR_PHOSPHATASE_1"/>
    <property type="match status" value="1"/>
</dbReference>
<name>A0A7W6CSW2_9HYPH</name>
<dbReference type="Pfam" id="PF22741">
    <property type="entry name" value="PTP-NADK"/>
    <property type="match status" value="1"/>
</dbReference>
<keyword evidence="4" id="KW-1185">Reference proteome</keyword>
<dbReference type="PANTHER" id="PTHR31126:SF72">
    <property type="entry name" value="DUAL SPECIFICITY PROTEIN PHOSPHATASE TPBA"/>
    <property type="match status" value="1"/>
</dbReference>
<evidence type="ECO:0000313" key="4">
    <source>
        <dbReference type="Proteomes" id="UP000582090"/>
    </source>
</evidence>
<dbReference type="Proteomes" id="UP000582090">
    <property type="component" value="Unassembled WGS sequence"/>
</dbReference>
<evidence type="ECO:0000256" key="1">
    <source>
        <dbReference type="ARBA" id="ARBA00009580"/>
    </source>
</evidence>
<dbReference type="SUPFAM" id="SSF52799">
    <property type="entry name" value="(Phosphotyrosine protein) phosphatases II"/>
    <property type="match status" value="1"/>
</dbReference>
<dbReference type="InterPro" id="IPR016130">
    <property type="entry name" value="Tyr_Pase_AS"/>
</dbReference>
<dbReference type="AlphaFoldDB" id="A0A7W6CSW2"/>
<dbReference type="CDD" id="cd14529">
    <property type="entry name" value="TpbA-like"/>
    <property type="match status" value="1"/>
</dbReference>
<sequence length="184" mass="20084">MFRGVVAGVLLAGALFGGYVGYLQLSGNFHRVISGQLYRSAQLSPAELERHIRDHGIKTIINLRGENVNAQWYNAEVATAEQLGVEHIDFGMSSGKVLTPERADQLVAIMKAAPKPILIHCQSGADRTGLVSVLYSQQVAGVDEDVAERQLSVRYGHVAIPHISSVYAMDVSWDRLETHYGLKG</sequence>
<dbReference type="PANTHER" id="PTHR31126">
    <property type="entry name" value="TYROSINE-PROTEIN PHOSPHATASE"/>
    <property type="match status" value="1"/>
</dbReference>
<dbReference type="Gene3D" id="3.90.190.10">
    <property type="entry name" value="Protein tyrosine phosphatase superfamily"/>
    <property type="match status" value="1"/>
</dbReference>